<comment type="caution">
    <text evidence="1">The sequence shown here is derived from an EMBL/GenBank/DDBJ whole genome shotgun (WGS) entry which is preliminary data.</text>
</comment>
<dbReference type="EMBL" id="VMBG01000001">
    <property type="protein sequence ID" value="TSJ78912.1"/>
    <property type="molecule type" value="Genomic_DNA"/>
</dbReference>
<sequence>MRSHSTLHYSPAIVSVRVHEVPAQLIFVVTANPMLVGAVSDFLRQTDRHFSAIWMPSVASACRRLGRERAAMVVLDDESAAPPDALDALHNASPDTKVLVLDKHSAR</sequence>
<dbReference type="AlphaFoldDB" id="A0A556QQK5"/>
<protein>
    <recommendedName>
        <fullName evidence="3">Response regulator transcription factor</fullName>
    </recommendedName>
</protein>
<evidence type="ECO:0000313" key="2">
    <source>
        <dbReference type="Proteomes" id="UP000315648"/>
    </source>
</evidence>
<gene>
    <name evidence="1" type="ORF">FPL22_06310</name>
</gene>
<dbReference type="RefSeq" id="WP_144229253.1">
    <property type="nucleotide sequence ID" value="NZ_CBCRVV010000019.1"/>
</dbReference>
<name>A0A556QQK5_9BACT</name>
<evidence type="ECO:0008006" key="3">
    <source>
        <dbReference type="Google" id="ProtNLM"/>
    </source>
</evidence>
<evidence type="ECO:0000313" key="1">
    <source>
        <dbReference type="EMBL" id="TSJ78912.1"/>
    </source>
</evidence>
<proteinExistence type="predicted"/>
<reference evidence="1 2" key="1">
    <citation type="submission" date="2019-07" db="EMBL/GenBank/DDBJ databases">
        <title>Description of 53C-WASEF.</title>
        <authorList>
            <person name="Pitt A."/>
            <person name="Hahn M.W."/>
        </authorList>
    </citation>
    <scope>NUCLEOTIDE SEQUENCE [LARGE SCALE GENOMIC DNA]</scope>
    <source>
        <strain evidence="1 2">53C-WASEF</strain>
    </source>
</reference>
<accession>A0A556QQK5</accession>
<keyword evidence="2" id="KW-1185">Reference proteome</keyword>
<organism evidence="1 2">
    <name type="scientific">Rariglobus hedericola</name>
    <dbReference type="NCBI Taxonomy" id="2597822"/>
    <lineage>
        <taxon>Bacteria</taxon>
        <taxon>Pseudomonadati</taxon>
        <taxon>Verrucomicrobiota</taxon>
        <taxon>Opitutia</taxon>
        <taxon>Opitutales</taxon>
        <taxon>Opitutaceae</taxon>
        <taxon>Rariglobus</taxon>
    </lineage>
</organism>
<dbReference type="Proteomes" id="UP000315648">
    <property type="component" value="Unassembled WGS sequence"/>
</dbReference>